<protein>
    <submittedName>
        <fullName evidence="3">Uncharacterized protein</fullName>
    </submittedName>
</protein>
<feature type="compositionally biased region" description="Acidic residues" evidence="1">
    <location>
        <begin position="12"/>
        <end position="23"/>
    </location>
</feature>
<feature type="compositionally biased region" description="Basic and acidic residues" evidence="1">
    <location>
        <begin position="165"/>
        <end position="177"/>
    </location>
</feature>
<dbReference type="Proteomes" id="UP000887574">
    <property type="component" value="Unplaced"/>
</dbReference>
<feature type="region of interest" description="Disordered" evidence="1">
    <location>
        <begin position="200"/>
        <end position="242"/>
    </location>
</feature>
<feature type="region of interest" description="Disordered" evidence="1">
    <location>
        <begin position="1"/>
        <end position="59"/>
    </location>
</feature>
<feature type="compositionally biased region" description="Polar residues" evidence="1">
    <location>
        <begin position="178"/>
        <end position="187"/>
    </location>
</feature>
<proteinExistence type="predicted"/>
<feature type="compositionally biased region" description="Low complexity" evidence="1">
    <location>
        <begin position="44"/>
        <end position="59"/>
    </location>
</feature>
<organism evidence="2 3">
    <name type="scientific">Ditylenchus dipsaci</name>
    <dbReference type="NCBI Taxonomy" id="166011"/>
    <lineage>
        <taxon>Eukaryota</taxon>
        <taxon>Metazoa</taxon>
        <taxon>Ecdysozoa</taxon>
        <taxon>Nematoda</taxon>
        <taxon>Chromadorea</taxon>
        <taxon>Rhabditida</taxon>
        <taxon>Tylenchina</taxon>
        <taxon>Tylenchomorpha</taxon>
        <taxon>Sphaerularioidea</taxon>
        <taxon>Anguinidae</taxon>
        <taxon>Anguininae</taxon>
        <taxon>Ditylenchus</taxon>
    </lineage>
</organism>
<evidence type="ECO:0000256" key="1">
    <source>
        <dbReference type="SAM" id="MobiDB-lite"/>
    </source>
</evidence>
<accession>A0A915DYM3</accession>
<dbReference type="WBParaSite" id="jg24090">
    <property type="protein sequence ID" value="jg24090"/>
    <property type="gene ID" value="jg24090"/>
</dbReference>
<reference evidence="3" key="1">
    <citation type="submission" date="2022-11" db="UniProtKB">
        <authorList>
            <consortium name="WormBaseParasite"/>
        </authorList>
    </citation>
    <scope>IDENTIFICATION</scope>
</reference>
<feature type="compositionally biased region" description="Basic and acidic residues" evidence="1">
    <location>
        <begin position="200"/>
        <end position="209"/>
    </location>
</feature>
<keyword evidence="2" id="KW-1185">Reference proteome</keyword>
<feature type="region of interest" description="Disordered" evidence="1">
    <location>
        <begin position="151"/>
        <end position="188"/>
    </location>
</feature>
<sequence length="539" mass="61359">MDPHHQQQGSSTDEEDCLVEDDATIAGPTSRSGKRRQQSGIVNQTAQKMQANQQVQQPAVVQSKKLVFSPKKASLRSSQYRPAQNNINEHPAKIDDALFARVNKWVNESRGAHHKSRQQRIQEAVSAQDEAMKYWRMVNLPFEVKWISEKKKAQAPPDPMQQPTPEEKLTSVEKERATNSNQHNSHLPTPEILAAQLDKQKLHTDESHRQHATRQKQRQVFSPAQQIPALDFNNYDGGDLENHADVGRRARVYGRSDYDENFRAQQYELVSPDPQYHHMQNHNLRIDGILSGIRETRKIRKKIKSDSERILRHIQKADSERAERINYRPMSLNTPELYAAPPPSAYFDPVRRNAKFADEQFPVSARFASNHANSHVPLNSARFSAPPLPYRQSAQNFAATENVISAAVTGRKSPFFTAAPNQRNPVSFNLPANSQQLLSTIKQNYPLLLNLAQQVLQIASIGNELKKCVRERRTKLLHELGTTGRNLKEYLTKLEDLRELLESPECMSLHHQGVKNQGHGTGQSSVLNQIRLLQQVFEK</sequence>
<feature type="compositionally biased region" description="Polar residues" evidence="1">
    <location>
        <begin position="1"/>
        <end position="11"/>
    </location>
</feature>
<name>A0A915DYM3_9BILA</name>
<evidence type="ECO:0000313" key="2">
    <source>
        <dbReference type="Proteomes" id="UP000887574"/>
    </source>
</evidence>
<dbReference type="AlphaFoldDB" id="A0A915DYM3"/>
<evidence type="ECO:0000313" key="3">
    <source>
        <dbReference type="WBParaSite" id="jg24090"/>
    </source>
</evidence>